<dbReference type="EMBL" id="CP042467">
    <property type="protein sequence ID" value="QED26708.1"/>
    <property type="molecule type" value="Genomic_DNA"/>
</dbReference>
<dbReference type="KEGG" id="bbae:FRD01_05490"/>
<accession>A0A5B8XP34</accession>
<sequence>MLLLLAAFLILFMMAMTLFDAGVAANDKMKVQVAADSASFSHSVVKSRSMNMISYANIIKRMFYSYLATYVNAWVAILAQLAIDAGDCFKLIPNPAACLRFFGGLPMVIMEGIEMIENIPTLMFDSGASKKELVALDIYQRYMFSITPWWAWIEGTSRAMGNGAMVSGSWPPPPSTIMSIRDGITSAAGGVDWALGSGFLDILPSLSQNTDTLPLARRDHQKLWTYKMAPFEFSGTKGAIISGLEYCAEYAYSMEQIIIGAQTIAQSESLSSSFDRRWKAIFVGASLFPAMGCAAAGFAYHDSGYLDMRINESTFEDRNAWLQSTSNVHLAYKPRAGRMDDGADRKKFGIINHEGQRGALYDNSGYFALSRGEIVYKQPIEQLTTGVFSFASSIPLVSNRLGLNDNPDMWSPRWKAKNRPVVLPGESLGSSVQGPDIGLNTMVNDMIAYLILGSVVGIFDDNFGAGAAMDDLFYLLRIGSTFNPGNMEGIVK</sequence>
<keyword evidence="3" id="KW-1185">Reference proteome</keyword>
<evidence type="ECO:0000313" key="2">
    <source>
        <dbReference type="EMBL" id="QED26708.1"/>
    </source>
</evidence>
<name>A0A5B8XP34_9DELT</name>
<dbReference type="RefSeq" id="WP_146958377.1">
    <property type="nucleotide sequence ID" value="NZ_CP042467.1"/>
</dbReference>
<keyword evidence="1" id="KW-0732">Signal</keyword>
<protein>
    <recommendedName>
        <fullName evidence="4">Flp pilus-assembly TadG-like N-terminal domain-containing protein</fullName>
    </recommendedName>
</protein>
<evidence type="ECO:0008006" key="4">
    <source>
        <dbReference type="Google" id="ProtNLM"/>
    </source>
</evidence>
<proteinExistence type="predicted"/>
<organism evidence="2 3">
    <name type="scientific">Microvenator marinus</name>
    <dbReference type="NCBI Taxonomy" id="2600177"/>
    <lineage>
        <taxon>Bacteria</taxon>
        <taxon>Deltaproteobacteria</taxon>
        <taxon>Bradymonadales</taxon>
        <taxon>Microvenatoraceae</taxon>
        <taxon>Microvenator</taxon>
    </lineage>
</organism>
<dbReference type="AlphaFoldDB" id="A0A5B8XP34"/>
<feature type="signal peptide" evidence="1">
    <location>
        <begin position="1"/>
        <end position="20"/>
    </location>
</feature>
<gene>
    <name evidence="2" type="ORF">FRD01_05490</name>
</gene>
<dbReference type="OrthoDB" id="5481816at2"/>
<reference evidence="2 3" key="1">
    <citation type="submission" date="2019-08" db="EMBL/GenBank/DDBJ databases">
        <authorList>
            <person name="Liang Q."/>
        </authorList>
    </citation>
    <scope>NUCLEOTIDE SEQUENCE [LARGE SCALE GENOMIC DNA]</scope>
    <source>
        <strain evidence="2 3">V1718</strain>
    </source>
</reference>
<feature type="chain" id="PRO_5023072558" description="Flp pilus-assembly TadG-like N-terminal domain-containing protein" evidence="1">
    <location>
        <begin position="21"/>
        <end position="492"/>
    </location>
</feature>
<dbReference type="Proteomes" id="UP000321595">
    <property type="component" value="Chromosome"/>
</dbReference>
<evidence type="ECO:0000256" key="1">
    <source>
        <dbReference type="SAM" id="SignalP"/>
    </source>
</evidence>
<evidence type="ECO:0000313" key="3">
    <source>
        <dbReference type="Proteomes" id="UP000321595"/>
    </source>
</evidence>